<dbReference type="RefSeq" id="WP_382344522.1">
    <property type="nucleotide sequence ID" value="NZ_JBHSAB010000031.1"/>
</dbReference>
<evidence type="ECO:0008006" key="5">
    <source>
        <dbReference type="Google" id="ProtNLM"/>
    </source>
</evidence>
<reference evidence="4" key="1">
    <citation type="journal article" date="2019" name="Int. J. Syst. Evol. Microbiol.">
        <title>The Global Catalogue of Microorganisms (GCM) 10K type strain sequencing project: providing services to taxonomists for standard genome sequencing and annotation.</title>
        <authorList>
            <consortium name="The Broad Institute Genomics Platform"/>
            <consortium name="The Broad Institute Genome Sequencing Center for Infectious Disease"/>
            <person name="Wu L."/>
            <person name="Ma J."/>
        </authorList>
    </citation>
    <scope>NUCLEOTIDE SEQUENCE [LARGE SCALE GENOMIC DNA]</scope>
    <source>
        <strain evidence="4">CCUG 59858</strain>
    </source>
</reference>
<evidence type="ECO:0000256" key="2">
    <source>
        <dbReference type="SAM" id="Phobius"/>
    </source>
</evidence>
<accession>A0ABV8CIP6</accession>
<evidence type="ECO:0000256" key="1">
    <source>
        <dbReference type="SAM" id="MobiDB-lite"/>
    </source>
</evidence>
<dbReference type="Proteomes" id="UP001595758">
    <property type="component" value="Unassembled WGS sequence"/>
</dbReference>
<feature type="transmembrane region" description="Helical" evidence="2">
    <location>
        <begin position="37"/>
        <end position="62"/>
    </location>
</feature>
<feature type="region of interest" description="Disordered" evidence="1">
    <location>
        <begin position="1"/>
        <end position="25"/>
    </location>
</feature>
<name>A0ABV8CIP6_9GAMM</name>
<keyword evidence="2" id="KW-1133">Transmembrane helix</keyword>
<evidence type="ECO:0000313" key="3">
    <source>
        <dbReference type="EMBL" id="MFC3909877.1"/>
    </source>
</evidence>
<organism evidence="3 4">
    <name type="scientific">Legionella dresdenensis</name>
    <dbReference type="NCBI Taxonomy" id="450200"/>
    <lineage>
        <taxon>Bacteria</taxon>
        <taxon>Pseudomonadati</taxon>
        <taxon>Pseudomonadota</taxon>
        <taxon>Gammaproteobacteria</taxon>
        <taxon>Legionellales</taxon>
        <taxon>Legionellaceae</taxon>
        <taxon>Legionella</taxon>
    </lineage>
</organism>
<feature type="compositionally biased region" description="Acidic residues" evidence="1">
    <location>
        <begin position="9"/>
        <end position="19"/>
    </location>
</feature>
<keyword evidence="4" id="KW-1185">Reference proteome</keyword>
<feature type="transmembrane region" description="Helical" evidence="2">
    <location>
        <begin position="68"/>
        <end position="86"/>
    </location>
</feature>
<keyword evidence="2" id="KW-0812">Transmembrane</keyword>
<dbReference type="EMBL" id="JBHSAB010000031">
    <property type="protein sequence ID" value="MFC3909877.1"/>
    <property type="molecule type" value="Genomic_DNA"/>
</dbReference>
<sequence>MPKEKETELDWGNSDDEVPALEHKPTTMQLTEQNKMFYLTVAWFLGLTTLVIVIGSLVLAYFGKELPSALIAIAAVAVGSLGNLFSKGS</sequence>
<gene>
    <name evidence="3" type="ORF">ACFORL_12430</name>
</gene>
<keyword evidence="2" id="KW-0472">Membrane</keyword>
<comment type="caution">
    <text evidence="3">The sequence shown here is derived from an EMBL/GenBank/DDBJ whole genome shotgun (WGS) entry which is preliminary data.</text>
</comment>
<evidence type="ECO:0000313" key="4">
    <source>
        <dbReference type="Proteomes" id="UP001595758"/>
    </source>
</evidence>
<proteinExistence type="predicted"/>
<protein>
    <recommendedName>
        <fullName evidence="5">Transmembrane protein</fullName>
    </recommendedName>
</protein>